<evidence type="ECO:0000313" key="1">
    <source>
        <dbReference type="EMBL" id="ADQ18104.1"/>
    </source>
</evidence>
<reference key="1">
    <citation type="submission" date="2010-11" db="EMBL/GenBank/DDBJ databases">
        <title>The complete genome of Leadbetterella byssophila DSM 17132.</title>
        <authorList>
            <consortium name="US DOE Joint Genome Institute (JGI-PGF)"/>
            <person name="Lucas S."/>
            <person name="Copeland A."/>
            <person name="Lapidus A."/>
            <person name="Glavina del Rio T."/>
            <person name="Dalin E."/>
            <person name="Tice H."/>
            <person name="Bruce D."/>
            <person name="Goodwin L."/>
            <person name="Pitluck S."/>
            <person name="Kyrpides N."/>
            <person name="Mavromatis K."/>
            <person name="Ivanova N."/>
            <person name="Teshima H."/>
            <person name="Brettin T."/>
            <person name="Detter J.C."/>
            <person name="Han C."/>
            <person name="Tapia R."/>
            <person name="Land M."/>
            <person name="Hauser L."/>
            <person name="Markowitz V."/>
            <person name="Cheng J.-F."/>
            <person name="Hugenholtz P."/>
            <person name="Woyke T."/>
            <person name="Wu D."/>
            <person name="Tindall B."/>
            <person name="Pomrenke H.G."/>
            <person name="Brambilla E."/>
            <person name="Klenk H.-P."/>
            <person name="Eisen J.A."/>
        </authorList>
    </citation>
    <scope>NUCLEOTIDE SEQUENCE [LARGE SCALE GENOMIC DNA]</scope>
    <source>
        <strain>DSM 17132</strain>
    </source>
</reference>
<keyword evidence="2" id="KW-1185">Reference proteome</keyword>
<organism evidence="1 2">
    <name type="scientific">Leadbetterella byssophila (strain DSM 17132 / JCM 16389 / KACC 11308 / NBRC 106382 / 4M15)</name>
    <dbReference type="NCBI Taxonomy" id="649349"/>
    <lineage>
        <taxon>Bacteria</taxon>
        <taxon>Pseudomonadati</taxon>
        <taxon>Bacteroidota</taxon>
        <taxon>Cytophagia</taxon>
        <taxon>Cytophagales</taxon>
        <taxon>Leadbetterellaceae</taxon>
        <taxon>Leadbetterella</taxon>
    </lineage>
</organism>
<dbReference type="OrthoDB" id="1361727at2"/>
<accession>E4RXP0</accession>
<dbReference type="EMBL" id="CP002305">
    <property type="protein sequence ID" value="ADQ18104.1"/>
    <property type="molecule type" value="Genomic_DNA"/>
</dbReference>
<dbReference type="eggNOG" id="ENOG502ZFDV">
    <property type="taxonomic scope" value="Bacteria"/>
</dbReference>
<name>E4RXP0_LEAB4</name>
<evidence type="ECO:0000313" key="2">
    <source>
        <dbReference type="Proteomes" id="UP000007435"/>
    </source>
</evidence>
<dbReference type="Proteomes" id="UP000007435">
    <property type="component" value="Chromosome"/>
</dbReference>
<dbReference type="AlphaFoldDB" id="E4RXP0"/>
<dbReference type="STRING" id="649349.Lbys_2436"/>
<protein>
    <submittedName>
        <fullName evidence="1">Uncharacterized protein</fullName>
    </submittedName>
</protein>
<dbReference type="HOGENOM" id="CLU_1784455_0_0_10"/>
<dbReference type="RefSeq" id="WP_013409144.1">
    <property type="nucleotide sequence ID" value="NC_014655.1"/>
</dbReference>
<sequence>MKKGLKVMYWLFLVSFTVWIVQWCSRKSDEKTSESLEKLKNDVEFSGIVKNKFLSNNHGFGVVELRIIKSNVDYFNQENFPYRIEKGTGELYSIVSSVDIGDTIRVVSNESSFYFNYENRNVKGEIYMIGPLDIGYIKKNTIFKN</sequence>
<proteinExistence type="predicted"/>
<reference evidence="1 2" key="2">
    <citation type="journal article" date="2011" name="Stand. Genomic Sci.">
        <title>Complete genome sequence of Leadbetterella byssophila type strain (4M15).</title>
        <authorList>
            <person name="Abt B."/>
            <person name="Teshima H."/>
            <person name="Lucas S."/>
            <person name="Lapidus A."/>
            <person name="Del Rio T.G."/>
            <person name="Nolan M."/>
            <person name="Tice H."/>
            <person name="Cheng J.F."/>
            <person name="Pitluck S."/>
            <person name="Liolios K."/>
            <person name="Pagani I."/>
            <person name="Ivanova N."/>
            <person name="Mavromatis K."/>
            <person name="Pati A."/>
            <person name="Tapia R."/>
            <person name="Han C."/>
            <person name="Goodwin L."/>
            <person name="Chen A."/>
            <person name="Palaniappan K."/>
            <person name="Land M."/>
            <person name="Hauser L."/>
            <person name="Chang Y.J."/>
            <person name="Jeffries C.D."/>
            <person name="Rohde M."/>
            <person name="Goker M."/>
            <person name="Tindall B.J."/>
            <person name="Detter J.C."/>
            <person name="Woyke T."/>
            <person name="Bristow J."/>
            <person name="Eisen J.A."/>
            <person name="Markowitz V."/>
            <person name="Hugenholtz P."/>
            <person name="Klenk H.P."/>
            <person name="Kyrpides N.C."/>
        </authorList>
    </citation>
    <scope>NUCLEOTIDE SEQUENCE [LARGE SCALE GENOMIC DNA]</scope>
    <source>
        <strain evidence="2">DSM 17132 / JCM 16389 / KACC 11308 / NBRC 106382 / 4M15</strain>
    </source>
</reference>
<gene>
    <name evidence="1" type="ordered locus">Lbys_2436</name>
</gene>
<dbReference type="KEGG" id="lby:Lbys_2436"/>